<proteinExistence type="predicted"/>
<name>X0UV30_9ZZZZ</name>
<dbReference type="AlphaFoldDB" id="X0UV30"/>
<evidence type="ECO:0000313" key="1">
    <source>
        <dbReference type="EMBL" id="GAG09719.1"/>
    </source>
</evidence>
<accession>X0UV30</accession>
<organism evidence="1">
    <name type="scientific">marine sediment metagenome</name>
    <dbReference type="NCBI Taxonomy" id="412755"/>
    <lineage>
        <taxon>unclassified sequences</taxon>
        <taxon>metagenomes</taxon>
        <taxon>ecological metagenomes</taxon>
    </lineage>
</organism>
<sequence>MSTIKYCHKCNGTGISEEVYCDCTLGKYLYEWEHGDPSKELGNLDKDELLSIPIRPAPIPNPSIIKQLWYKLLNVFIRLSS</sequence>
<gene>
    <name evidence="1" type="ORF">S01H1_42808</name>
</gene>
<dbReference type="EMBL" id="BARS01027242">
    <property type="protein sequence ID" value="GAG09719.1"/>
    <property type="molecule type" value="Genomic_DNA"/>
</dbReference>
<protein>
    <submittedName>
        <fullName evidence="1">Uncharacterized protein</fullName>
    </submittedName>
</protein>
<reference evidence="1" key="1">
    <citation type="journal article" date="2014" name="Front. Microbiol.">
        <title>High frequency of phylogenetically diverse reductive dehalogenase-homologous genes in deep subseafloor sedimentary metagenomes.</title>
        <authorList>
            <person name="Kawai M."/>
            <person name="Futagami T."/>
            <person name="Toyoda A."/>
            <person name="Takaki Y."/>
            <person name="Nishi S."/>
            <person name="Hori S."/>
            <person name="Arai W."/>
            <person name="Tsubouchi T."/>
            <person name="Morono Y."/>
            <person name="Uchiyama I."/>
            <person name="Ito T."/>
            <person name="Fujiyama A."/>
            <person name="Inagaki F."/>
            <person name="Takami H."/>
        </authorList>
    </citation>
    <scope>NUCLEOTIDE SEQUENCE</scope>
    <source>
        <strain evidence="1">Expedition CK06-06</strain>
    </source>
</reference>
<comment type="caution">
    <text evidence="1">The sequence shown here is derived from an EMBL/GenBank/DDBJ whole genome shotgun (WGS) entry which is preliminary data.</text>
</comment>